<dbReference type="Ensembl" id="ENSGACT00000062827.1">
    <property type="protein sequence ID" value="ENSGACP00000069370.1"/>
    <property type="gene ID" value="ENSGACG00000016010.2"/>
</dbReference>
<dbReference type="GO" id="GO:0033179">
    <property type="term" value="C:proton-transporting V-type ATPase, V0 domain"/>
    <property type="evidence" value="ECO:0007669"/>
    <property type="project" value="InterPro"/>
</dbReference>
<dbReference type="Gene3D" id="1.10.132.50">
    <property type="entry name" value="ATP synthase (C/AC39) subunit, domain 3"/>
    <property type="match status" value="1"/>
</dbReference>
<dbReference type="AlphaFoldDB" id="A0AAQ4S2E2"/>
<organism evidence="4 5">
    <name type="scientific">Gasterosteus aculeatus aculeatus</name>
    <name type="common">three-spined stickleback</name>
    <dbReference type="NCBI Taxonomy" id="481459"/>
    <lineage>
        <taxon>Eukaryota</taxon>
        <taxon>Metazoa</taxon>
        <taxon>Chordata</taxon>
        <taxon>Craniata</taxon>
        <taxon>Vertebrata</taxon>
        <taxon>Euteleostomi</taxon>
        <taxon>Actinopterygii</taxon>
        <taxon>Neopterygii</taxon>
        <taxon>Teleostei</taxon>
        <taxon>Neoteleostei</taxon>
        <taxon>Acanthomorphata</taxon>
        <taxon>Eupercaria</taxon>
        <taxon>Perciformes</taxon>
        <taxon>Cottioidei</taxon>
        <taxon>Gasterosteales</taxon>
        <taxon>Gasterosteidae</taxon>
        <taxon>Gasterosteus</taxon>
    </lineage>
</organism>
<evidence type="ECO:0000256" key="1">
    <source>
        <dbReference type="ARBA" id="ARBA00022448"/>
    </source>
</evidence>
<comment type="subunit">
    <text evidence="3">V-ATPase is a heteromultimeric enzyme made up of two complexes: the ATP-hydrolytic V1 complex and the proton translocation V0 complex.</text>
</comment>
<comment type="similarity">
    <text evidence="3">Belongs to the V-ATPase V0D/AC39 subunit family.</text>
</comment>
<dbReference type="GO" id="GO:0046961">
    <property type="term" value="F:proton-transporting ATPase activity, rotational mechanism"/>
    <property type="evidence" value="ECO:0007669"/>
    <property type="project" value="InterPro"/>
</dbReference>
<evidence type="ECO:0000256" key="3">
    <source>
        <dbReference type="PIRNR" id="PIRNR018497"/>
    </source>
</evidence>
<dbReference type="GeneTree" id="ENSGT00390000002200"/>
<reference evidence="4" key="3">
    <citation type="submission" date="2025-09" db="UniProtKB">
        <authorList>
            <consortium name="Ensembl"/>
        </authorList>
    </citation>
    <scope>IDENTIFICATION</scope>
</reference>
<keyword evidence="1 3" id="KW-0813">Transport</keyword>
<dbReference type="InterPro" id="IPR002843">
    <property type="entry name" value="ATPase_V0-cplx_csu/dsu"/>
</dbReference>
<dbReference type="SUPFAM" id="SSF103486">
    <property type="entry name" value="V-type ATP synthase subunit C"/>
    <property type="match status" value="1"/>
</dbReference>
<reference evidence="4" key="2">
    <citation type="submission" date="2025-08" db="UniProtKB">
        <authorList>
            <consortium name="Ensembl"/>
        </authorList>
    </citation>
    <scope>IDENTIFICATION</scope>
</reference>
<dbReference type="Pfam" id="PF01992">
    <property type="entry name" value="vATP-synt_AC39"/>
    <property type="match status" value="2"/>
</dbReference>
<keyword evidence="5" id="KW-1185">Reference proteome</keyword>
<keyword evidence="2 3" id="KW-0406">Ion transport</keyword>
<protein>
    <recommendedName>
        <fullName evidence="3">V-type proton ATPase subunit</fullName>
    </recommendedName>
</protein>
<evidence type="ECO:0000313" key="4">
    <source>
        <dbReference type="Ensembl" id="ENSGACP00000069370.1"/>
    </source>
</evidence>
<comment type="function">
    <text evidence="3">Subunit of the V0 complex of vacuolar(H+)-ATPase (V-ATPase), a multisubunit enzyme composed of a peripheral complex (V1) that hydrolyzes ATP and a membrane integral complex (V0) that translocates protons. V-ATPase is responsible for acidifying and maintaining the pH of intracellular compartments and in some cell types, is targeted to the plasma membrane, where it is responsible for acidifying the extracellular environment.</text>
</comment>
<keyword evidence="3" id="KW-0375">Hydrogen ion transport</keyword>
<dbReference type="InterPro" id="IPR016727">
    <property type="entry name" value="ATPase_V0-cplx_dsu"/>
</dbReference>
<dbReference type="InterPro" id="IPR044911">
    <property type="entry name" value="V-type_ATPase_csu/dsu_dom_3"/>
</dbReference>
<dbReference type="Proteomes" id="UP000007635">
    <property type="component" value="Chromosome III"/>
</dbReference>
<proteinExistence type="inferred from homology"/>
<accession>A0AAQ4S2E2</accession>
<sequence length="364" mass="41192">MHVDSSSGIMAEISFNVDHGYLEGLVRGMKAGILTRADYHNLAQCDTLEDMKLHLQCTDYGKTLSSSEDDLTVSLVDSKLRENLVAEFSCLRSNALPPLSTFLDYITYSYMIDNVVMLITGALKQRDVAELLPRCHPLGAFDQMAAVGIARTPTELYSAVLVDTPLGIFRVVPLFLQEHWWSNKRYNVSYPGGTVTISTIEVLHTHMQIYVIYDFCVCELQFEADRRAFIITVNSFGTDLSNAERSALYPACGRLHPEGLCLLGAAQDAAQVKDVADRYPAYKIIFEEPEPGSGFKTLEDRFFEQEVKLNTLAFLQQFHFGVFYSYIKLKEQESRNIVWIAECVTQRQKSKIHNYITIFQGTEQ</sequence>
<dbReference type="PIRSF" id="PIRSF018497">
    <property type="entry name" value="V-ATP_synth_D"/>
    <property type="match status" value="1"/>
</dbReference>
<dbReference type="InterPro" id="IPR036079">
    <property type="entry name" value="ATPase_csu/dsu_sf"/>
</dbReference>
<reference evidence="4 5" key="1">
    <citation type="journal article" date="2021" name="G3 (Bethesda)">
        <title>Improved contiguity of the threespine stickleback genome using long-read sequencing.</title>
        <authorList>
            <person name="Nath S."/>
            <person name="Shaw D.E."/>
            <person name="White M.A."/>
        </authorList>
    </citation>
    <scope>NUCLEOTIDE SEQUENCE [LARGE SCALE GENOMIC DNA]</scope>
    <source>
        <strain evidence="4 5">Lake Benthic</strain>
    </source>
</reference>
<dbReference type="PANTHER" id="PTHR11028">
    <property type="entry name" value="VACUOLAR ATP SYNTHASE SUBUNIT AC39"/>
    <property type="match status" value="1"/>
</dbReference>
<name>A0AAQ4S2E2_GASAC</name>
<evidence type="ECO:0000256" key="2">
    <source>
        <dbReference type="ARBA" id="ARBA00023065"/>
    </source>
</evidence>
<evidence type="ECO:0000313" key="5">
    <source>
        <dbReference type="Proteomes" id="UP000007635"/>
    </source>
</evidence>